<comment type="function">
    <text evidence="7">Component of the NuA4 histone acetyltransferase complex which is involved in transcriptional activation of selected genes principally by acetylation of nucleosomal histone H4 and H2A. The NuA4 complex is also involved in DNA repair.</text>
</comment>
<keyword evidence="4" id="KW-0805">Transcription regulation</keyword>
<comment type="caution">
    <text evidence="9">The sequence shown here is derived from an EMBL/GenBank/DDBJ whole genome shotgun (WGS) entry which is preliminary data.</text>
</comment>
<evidence type="ECO:0000256" key="2">
    <source>
        <dbReference type="ARBA" id="ARBA00007117"/>
    </source>
</evidence>
<organism evidence="9 10">
    <name type="scientific">Neodothiora populina</name>
    <dbReference type="NCBI Taxonomy" id="2781224"/>
    <lineage>
        <taxon>Eukaryota</taxon>
        <taxon>Fungi</taxon>
        <taxon>Dikarya</taxon>
        <taxon>Ascomycota</taxon>
        <taxon>Pezizomycotina</taxon>
        <taxon>Dothideomycetes</taxon>
        <taxon>Dothideomycetidae</taxon>
        <taxon>Dothideales</taxon>
        <taxon>Dothioraceae</taxon>
        <taxon>Neodothiora</taxon>
    </lineage>
</organism>
<reference evidence="9 10" key="1">
    <citation type="submission" date="2024-07" db="EMBL/GenBank/DDBJ databases">
        <title>Draft sequence of the Neodothiora populina.</title>
        <authorList>
            <person name="Drown D.D."/>
            <person name="Schuette U.S."/>
            <person name="Buechlein A.B."/>
            <person name="Rusch D.R."/>
            <person name="Winton L.W."/>
            <person name="Adams G.A."/>
        </authorList>
    </citation>
    <scope>NUCLEOTIDE SEQUENCE [LARGE SCALE GENOMIC DNA]</scope>
    <source>
        <strain evidence="9 10">CPC 39397</strain>
    </source>
</reference>
<sequence length="308" mass="33543">MPPKKRSRISAAASPIPPPSASKETPAETSHEDGEANAQAELDALVVADPWTDEEEIGLFKGLIKWKPTGIHKHFHIISLQQYLLTNGYIHPSAPHTRIPNIWAKLRTLYDLDALDERENAHALPWSPEDDDDEVDELGGEGDDEEGMVEEDFELPEDQFGVLMWKQRFPTDDDDHSNREDSSVAVEELAARAESPPVRFTPSFDLALSKEKPTPSRRAKPATATAGSAKGKPKAVSRASASGAATRRSSRVADSVDPEEDAPDEEEAEESAEESVAGSTASGTPAPKGRSRASTRSKPPKGRAKRKR</sequence>
<dbReference type="PANTHER" id="PTHR13581:SF5">
    <property type="entry name" value="MRG_MORF4L-BINDING PROTEIN"/>
    <property type="match status" value="1"/>
</dbReference>
<feature type="compositionally biased region" description="Acidic residues" evidence="8">
    <location>
        <begin position="256"/>
        <end position="273"/>
    </location>
</feature>
<protein>
    <recommendedName>
        <fullName evidence="11">CT20-domain-containing protein</fullName>
    </recommendedName>
</protein>
<evidence type="ECO:0000313" key="9">
    <source>
        <dbReference type="EMBL" id="KAL1305326.1"/>
    </source>
</evidence>
<evidence type="ECO:0000313" key="10">
    <source>
        <dbReference type="Proteomes" id="UP001562354"/>
    </source>
</evidence>
<dbReference type="PANTHER" id="PTHR13581">
    <property type="entry name" value="MRG-BINDING PROTEIN"/>
    <property type="match status" value="1"/>
</dbReference>
<feature type="region of interest" description="Disordered" evidence="8">
    <location>
        <begin position="169"/>
        <end position="308"/>
    </location>
</feature>
<keyword evidence="10" id="KW-1185">Reference proteome</keyword>
<accession>A0ABR3PGP9</accession>
<feature type="region of interest" description="Disordered" evidence="8">
    <location>
        <begin position="1"/>
        <end position="37"/>
    </location>
</feature>
<dbReference type="Pfam" id="PF07904">
    <property type="entry name" value="Eaf7"/>
    <property type="match status" value="1"/>
</dbReference>
<dbReference type="GeneID" id="95975928"/>
<evidence type="ECO:0000256" key="8">
    <source>
        <dbReference type="SAM" id="MobiDB-lite"/>
    </source>
</evidence>
<comment type="similarity">
    <text evidence="2">Belongs to the EAF7 family.</text>
</comment>
<feature type="region of interest" description="Disordered" evidence="8">
    <location>
        <begin position="121"/>
        <end position="148"/>
    </location>
</feature>
<dbReference type="Proteomes" id="UP001562354">
    <property type="component" value="Unassembled WGS sequence"/>
</dbReference>
<feature type="compositionally biased region" description="Basic residues" evidence="8">
    <location>
        <begin position="289"/>
        <end position="308"/>
    </location>
</feature>
<name>A0ABR3PGP9_9PEZI</name>
<evidence type="ECO:0000256" key="6">
    <source>
        <dbReference type="ARBA" id="ARBA00023242"/>
    </source>
</evidence>
<keyword evidence="3" id="KW-0156">Chromatin regulator</keyword>
<gene>
    <name evidence="9" type="ORF">AAFC00_002226</name>
</gene>
<evidence type="ECO:0000256" key="7">
    <source>
        <dbReference type="ARBA" id="ARBA00025178"/>
    </source>
</evidence>
<proteinExistence type="inferred from homology"/>
<keyword evidence="6" id="KW-0539">Nucleus</keyword>
<evidence type="ECO:0000256" key="4">
    <source>
        <dbReference type="ARBA" id="ARBA00023015"/>
    </source>
</evidence>
<comment type="subcellular location">
    <subcellularLocation>
        <location evidence="1">Nucleus</location>
    </subcellularLocation>
</comment>
<evidence type="ECO:0000256" key="1">
    <source>
        <dbReference type="ARBA" id="ARBA00004123"/>
    </source>
</evidence>
<feature type="compositionally biased region" description="Low complexity" evidence="8">
    <location>
        <begin position="236"/>
        <end position="255"/>
    </location>
</feature>
<dbReference type="RefSeq" id="XP_069201599.1">
    <property type="nucleotide sequence ID" value="XM_069341518.1"/>
</dbReference>
<feature type="compositionally biased region" description="Basic and acidic residues" evidence="8">
    <location>
        <begin position="25"/>
        <end position="34"/>
    </location>
</feature>
<dbReference type="InterPro" id="IPR012423">
    <property type="entry name" value="Eaf7/MRGBP"/>
</dbReference>
<evidence type="ECO:0000256" key="5">
    <source>
        <dbReference type="ARBA" id="ARBA00023163"/>
    </source>
</evidence>
<keyword evidence="5" id="KW-0804">Transcription</keyword>
<evidence type="ECO:0000256" key="3">
    <source>
        <dbReference type="ARBA" id="ARBA00022853"/>
    </source>
</evidence>
<evidence type="ECO:0008006" key="11">
    <source>
        <dbReference type="Google" id="ProtNLM"/>
    </source>
</evidence>
<feature type="compositionally biased region" description="Acidic residues" evidence="8">
    <location>
        <begin position="128"/>
        <end position="148"/>
    </location>
</feature>
<dbReference type="EMBL" id="JBFMKM010000007">
    <property type="protein sequence ID" value="KAL1305326.1"/>
    <property type="molecule type" value="Genomic_DNA"/>
</dbReference>